<dbReference type="EMBL" id="LHZB01000121">
    <property type="protein sequence ID" value="KXU99234.1"/>
    <property type="molecule type" value="Genomic_DNA"/>
</dbReference>
<comment type="caution">
    <text evidence="1">The sequence shown here is derived from an EMBL/GenBank/DDBJ whole genome shotgun (WGS) entry which is preliminary data.</text>
</comment>
<accession>A0A149QPJ0</accession>
<sequence>MPRIYQYGDLNTTALTVPDLYVQVQQSTTVTISGVSTSRIGIVGTAGWGPINSPQILGGIADYLTTFGPKQAKATDAGVAVNISQLQGASDFRVVRVTDGTDVAATGTLNGVTITGLYTGTSGNAITATMAASGSGWMLTLTHAYLGTWAYTGATWSAIAALVAADSTAIVSITVPDSGTSLAAATVTLSGGTDGGTPTTAEFIGSDATPHTGMYALLGQGCALGLIHGLTDQTSWTTQATFGLGEGVYMIVTGPSGDTIANAVSVKAAAGLDSYGVSVMFGDWIYYTDDTLGTLLTSPQAWKAGRLASLSPQLPALNQQLYSITGSQKAGLASTSSKTYSSAELSALFEVDIDVICNPAPGGSYWAVRAGINSSDSATDGGDEYTRITNYLANSFVNAMGAYVGQAINSDLFQDVRASILDFLSDCAGQGILDGTTTTLPYGVTCDSTNNPQSRTSKGYVQADVQVQYQGIVRYFIVNLQGGAGVTVTVSNT</sequence>
<reference evidence="1 2" key="1">
    <citation type="submission" date="2015-06" db="EMBL/GenBank/DDBJ databases">
        <title>Improved classification and identification of acetic acid bacteria using matrix-assisted laser desorption/ionization time-of-flight mass spectrometry; Gluconobacter nephelii and Gluconobacter uchimurae are later heterotypic synonyms of Gluconobacter japonicus and Gluconobacter oxydans, respectively.</title>
        <authorList>
            <person name="Li L."/>
            <person name="Cleenwerck I."/>
            <person name="De Vuyst L."/>
            <person name="Vandamme P."/>
        </authorList>
    </citation>
    <scope>NUCLEOTIDE SEQUENCE [LARGE SCALE GENOMIC DNA]</scope>
    <source>
        <strain evidence="1 2">LMG 1764</strain>
    </source>
</reference>
<evidence type="ECO:0000313" key="2">
    <source>
        <dbReference type="Proteomes" id="UP000075573"/>
    </source>
</evidence>
<dbReference type="InterPro" id="IPR052042">
    <property type="entry name" value="Tail_sheath_structural"/>
</dbReference>
<evidence type="ECO:0000313" key="1">
    <source>
        <dbReference type="EMBL" id="KXU99234.1"/>
    </source>
</evidence>
<dbReference type="Gene3D" id="3.40.50.11780">
    <property type="match status" value="1"/>
</dbReference>
<dbReference type="PANTHER" id="PTHR35861:SF2">
    <property type="entry name" value="FELS-2 PROPHAGE PROTEIN"/>
    <property type="match status" value="1"/>
</dbReference>
<protein>
    <submittedName>
        <fullName evidence="1">Phage tail protein</fullName>
    </submittedName>
</protein>
<dbReference type="PANTHER" id="PTHR35861">
    <property type="match status" value="1"/>
</dbReference>
<proteinExistence type="predicted"/>
<name>A0A149QPJ0_9PROT</name>
<dbReference type="AlphaFoldDB" id="A0A149QPJ0"/>
<dbReference type="Proteomes" id="UP000075573">
    <property type="component" value="Unassembled WGS sequence"/>
</dbReference>
<organism evidence="1 2">
    <name type="scientific">Gluconobacter potus</name>
    <dbReference type="NCBI Taxonomy" id="2724927"/>
    <lineage>
        <taxon>Bacteria</taxon>
        <taxon>Pseudomonadati</taxon>
        <taxon>Pseudomonadota</taxon>
        <taxon>Alphaproteobacteria</taxon>
        <taxon>Acetobacterales</taxon>
        <taxon>Acetobacteraceae</taxon>
        <taxon>Gluconobacter</taxon>
    </lineage>
</organism>
<dbReference type="PATRIC" id="fig|442.7.peg.42"/>
<dbReference type="RefSeq" id="WP_062497858.1">
    <property type="nucleotide sequence ID" value="NZ_LHZB01000121.1"/>
</dbReference>
<gene>
    <name evidence="1" type="ORF">AD929_15675</name>
</gene>